<dbReference type="Proteomes" id="UP000001733">
    <property type="component" value="Chromosome"/>
</dbReference>
<protein>
    <submittedName>
        <fullName evidence="3">Poly-gamma-glutamic synthesis</fullName>
    </submittedName>
</protein>
<sequence length="365" mass="42435">MIAHIGKINTKKINVVLFILVILLFISDFNSQEKPADIVSLAFAGDLFIQSQLFKSYYDPNTKSYYFPEDIFEDIKEFINKDFSFIVIDTPVATNLYPPSGYPLYNAPIEILDTLKKVGFNVMITSGNHSLDKGEKGLITTMENMIKKELYYVGTNRTKEESNKYLILEKNNIKIGILAYTFSTNGIPLPKGKDYLVNLINKQKIKNDLKKIKNLCDFKIVYLHWGNVEYLDEIEESQKTLAKEIISYGADLIVGSHPHAIKPYENINGKWCFYALGNFFTDQYGVYRPEVKYGFILNISLLKYNDRVNLVSKEIIPIFIWRKNLGKRYEYKILRAEKVKNLPNIDIKDKMYFKRVKKILKLEEE</sequence>
<dbReference type="EMBL" id="CP001146">
    <property type="protein sequence ID" value="ACI18278.1"/>
    <property type="molecule type" value="Genomic_DNA"/>
</dbReference>
<organism evidence="3 4">
    <name type="scientific">Dictyoglomus thermophilum (strain ATCC 35947 / DSM 3960 / H-6-12)</name>
    <dbReference type="NCBI Taxonomy" id="309799"/>
    <lineage>
        <taxon>Bacteria</taxon>
        <taxon>Pseudomonadati</taxon>
        <taxon>Dictyoglomota</taxon>
        <taxon>Dictyoglomia</taxon>
        <taxon>Dictyoglomales</taxon>
        <taxon>Dictyoglomaceae</taxon>
        <taxon>Dictyoglomus</taxon>
    </lineage>
</organism>
<dbReference type="PANTHER" id="PTHR33393">
    <property type="entry name" value="POLYGLUTAMINE SYNTHESIS ACCESSORY PROTEIN RV0574C-RELATED"/>
    <property type="match status" value="1"/>
</dbReference>
<comment type="similarity">
    <text evidence="1">Belongs to the CapA family.</text>
</comment>
<evidence type="ECO:0000259" key="2">
    <source>
        <dbReference type="SMART" id="SM00854"/>
    </source>
</evidence>
<dbReference type="Pfam" id="PF09587">
    <property type="entry name" value="PGA_cap"/>
    <property type="match status" value="1"/>
</dbReference>
<evidence type="ECO:0000313" key="4">
    <source>
        <dbReference type="Proteomes" id="UP000001733"/>
    </source>
</evidence>
<dbReference type="HOGENOM" id="CLU_038823_0_0_0"/>
<dbReference type="KEGG" id="dth:DICTH_0493"/>
<dbReference type="CDD" id="cd07381">
    <property type="entry name" value="MPP_CapA"/>
    <property type="match status" value="1"/>
</dbReference>
<feature type="domain" description="Capsule synthesis protein CapA" evidence="2">
    <location>
        <begin position="40"/>
        <end position="283"/>
    </location>
</feature>
<dbReference type="InterPro" id="IPR052169">
    <property type="entry name" value="CW_Biosynth-Accessory"/>
</dbReference>
<accession>B5YCW7</accession>
<name>B5YCW7_DICT6</name>
<evidence type="ECO:0000256" key="1">
    <source>
        <dbReference type="ARBA" id="ARBA00005662"/>
    </source>
</evidence>
<gene>
    <name evidence="3" type="ordered locus">DICTH_0493</name>
</gene>
<dbReference type="SMART" id="SM00854">
    <property type="entry name" value="PGA_cap"/>
    <property type="match status" value="1"/>
</dbReference>
<dbReference type="STRING" id="309799.DICTH_0493"/>
<dbReference type="InterPro" id="IPR029052">
    <property type="entry name" value="Metallo-depent_PP-like"/>
</dbReference>
<keyword evidence="4" id="KW-1185">Reference proteome</keyword>
<proteinExistence type="inferred from homology"/>
<dbReference type="Gene3D" id="3.60.21.10">
    <property type="match status" value="1"/>
</dbReference>
<dbReference type="SUPFAM" id="SSF56300">
    <property type="entry name" value="Metallo-dependent phosphatases"/>
    <property type="match status" value="1"/>
</dbReference>
<reference evidence="3 4" key="1">
    <citation type="journal article" date="2014" name="Genome Announc.">
        <title>Complete Genome Sequence of the Extreme Thermophile Dictyoglomus thermophilum H-6-12.</title>
        <authorList>
            <person name="Coil D.A."/>
            <person name="Badger J.H."/>
            <person name="Forberger H.C."/>
            <person name="Riggs F."/>
            <person name="Madupu R."/>
            <person name="Fedorova N."/>
            <person name="Ward N."/>
            <person name="Robb F.T."/>
            <person name="Eisen J.A."/>
        </authorList>
    </citation>
    <scope>NUCLEOTIDE SEQUENCE [LARGE SCALE GENOMIC DNA]</scope>
    <source>
        <strain evidence="4">ATCC 35947 / DSM 3960 / H-6-12</strain>
    </source>
</reference>
<dbReference type="RefSeq" id="WP_012546910.1">
    <property type="nucleotide sequence ID" value="NC_011297.1"/>
</dbReference>
<evidence type="ECO:0000313" key="3">
    <source>
        <dbReference type="EMBL" id="ACI18278.1"/>
    </source>
</evidence>
<dbReference type="eggNOG" id="COG2843">
    <property type="taxonomic scope" value="Bacteria"/>
</dbReference>
<dbReference type="PANTHER" id="PTHR33393:SF12">
    <property type="entry name" value="CAPSULE BIOSYNTHESIS PROTEIN CAPA"/>
    <property type="match status" value="1"/>
</dbReference>
<dbReference type="PaxDb" id="309799-DICTH_0493"/>
<dbReference type="InterPro" id="IPR019079">
    <property type="entry name" value="Capsule_synth_CapA"/>
</dbReference>
<dbReference type="AlphaFoldDB" id="B5YCW7"/>